<dbReference type="Proteomes" id="UP000243975">
    <property type="component" value="Unassembled WGS sequence"/>
</dbReference>
<name>A0A124SD09_CYNCS</name>
<reference evidence="1 2" key="1">
    <citation type="journal article" date="2016" name="Sci. Rep.">
        <title>The genome sequence of the outbreeding globe artichoke constructed de novo incorporating a phase-aware low-pass sequencing strategy of F1 progeny.</title>
        <authorList>
            <person name="Scaglione D."/>
            <person name="Reyes-Chin-Wo S."/>
            <person name="Acquadro A."/>
            <person name="Froenicke L."/>
            <person name="Portis E."/>
            <person name="Beitel C."/>
            <person name="Tirone M."/>
            <person name="Mauro R."/>
            <person name="Lo Monaco A."/>
            <person name="Mauromicale G."/>
            <person name="Faccioli P."/>
            <person name="Cattivelli L."/>
            <person name="Rieseberg L."/>
            <person name="Michelmore R."/>
            <person name="Lanteri S."/>
        </authorList>
    </citation>
    <scope>NUCLEOTIDE SEQUENCE [LARGE SCALE GENOMIC DNA]</scope>
    <source>
        <strain evidence="1">2C</strain>
    </source>
</reference>
<dbReference type="OMA" id="WSRGGVM"/>
<evidence type="ECO:0000313" key="2">
    <source>
        <dbReference type="Proteomes" id="UP000243975"/>
    </source>
</evidence>
<organism evidence="1 2">
    <name type="scientific">Cynara cardunculus var. scolymus</name>
    <name type="common">Globe artichoke</name>
    <name type="synonym">Cynara scolymus</name>
    <dbReference type="NCBI Taxonomy" id="59895"/>
    <lineage>
        <taxon>Eukaryota</taxon>
        <taxon>Viridiplantae</taxon>
        <taxon>Streptophyta</taxon>
        <taxon>Embryophyta</taxon>
        <taxon>Tracheophyta</taxon>
        <taxon>Spermatophyta</taxon>
        <taxon>Magnoliopsida</taxon>
        <taxon>eudicotyledons</taxon>
        <taxon>Gunneridae</taxon>
        <taxon>Pentapetalae</taxon>
        <taxon>asterids</taxon>
        <taxon>campanulids</taxon>
        <taxon>Asterales</taxon>
        <taxon>Asteraceae</taxon>
        <taxon>Carduoideae</taxon>
        <taxon>Cardueae</taxon>
        <taxon>Carduinae</taxon>
        <taxon>Cynara</taxon>
    </lineage>
</organism>
<evidence type="ECO:0008006" key="3">
    <source>
        <dbReference type="Google" id="ProtNLM"/>
    </source>
</evidence>
<dbReference type="Gene3D" id="3.40.50.150">
    <property type="entry name" value="Vaccinia Virus protein VP39"/>
    <property type="match status" value="1"/>
</dbReference>
<comment type="caution">
    <text evidence="1">The sequence shown here is derived from an EMBL/GenBank/DDBJ whole genome shotgun (WGS) entry which is preliminary data.</text>
</comment>
<keyword evidence="2" id="KW-1185">Reference proteome</keyword>
<dbReference type="PANTHER" id="PTHR33593:SF2">
    <property type="entry name" value="ANKYRIN REPEAT_KH DOMAIN PROTEIN (DUF1442)"/>
    <property type="match status" value="1"/>
</dbReference>
<proteinExistence type="predicted"/>
<evidence type="ECO:0000313" key="1">
    <source>
        <dbReference type="EMBL" id="KVH95471.1"/>
    </source>
</evidence>
<dbReference type="STRING" id="59895.A0A124SD09"/>
<protein>
    <recommendedName>
        <fullName evidence="3">S-adenosyl-L-methionine-dependent methyltransferase</fullName>
    </recommendedName>
</protein>
<gene>
    <name evidence="1" type="ORF">Ccrd_002439</name>
</gene>
<dbReference type="EMBL" id="LEKV01004387">
    <property type="protein sequence ID" value="KVH95471.1"/>
    <property type="molecule type" value="Genomic_DNA"/>
</dbReference>
<dbReference type="Gramene" id="KVH95471">
    <property type="protein sequence ID" value="KVH95471"/>
    <property type="gene ID" value="Ccrd_002439"/>
</dbReference>
<accession>A0A124SD09</accession>
<dbReference type="InterPro" id="IPR009902">
    <property type="entry name" value="DUF1442"/>
</dbReference>
<sequence length="216" mass="23484">MKLVWSPEIAAKAFMDTVKSCELFQGSSVAELISAMAAGWNAKLIVETWTRGGVTTTSIGLAVASSHTSGRHVCIVPDEETRSEYTAAMEKAGMSPEVIVGEPEEAVKGMLIDFLVVDSRKNNFARIIKEAKFGHRGAVLVCKNASLKVASDFRLRSLFDGGSRRIVRSVFLPVGKGLDIAHVAAGENGSGSDKVKKSRWIRRVDRQSGEEYVIRQ</sequence>
<dbReference type="InterPro" id="IPR029063">
    <property type="entry name" value="SAM-dependent_MTases_sf"/>
</dbReference>
<dbReference type="OrthoDB" id="685237at2759"/>
<dbReference type="PANTHER" id="PTHR33593">
    <property type="entry name" value="DUF1442 FAMILY PROTEIN"/>
    <property type="match status" value="1"/>
</dbReference>
<dbReference type="AlphaFoldDB" id="A0A124SD09"/>
<dbReference type="Pfam" id="PF07279">
    <property type="entry name" value="DUF1442"/>
    <property type="match status" value="1"/>
</dbReference>